<gene>
    <name evidence="1" type="ORF">A6R68_16805</name>
</gene>
<proteinExistence type="predicted"/>
<sequence>MLLSETISTAEPGVELLRSSEADKRFPLLSALQTDFNAGLSRCTGFFPELQNPGDRSTAAIQELCSPSCSLHHKALQKRSPPTFQSSEPNIRSHIASQRGGQNSTLQCIVIFLDQLRTLSPAYVATCSIGDVYIRGWRPGLMDKCVLSAKPTSTQTRSS</sequence>
<dbReference type="Proteomes" id="UP000092124">
    <property type="component" value="Unassembled WGS sequence"/>
</dbReference>
<comment type="caution">
    <text evidence="1">The sequence shown here is derived from an EMBL/GenBank/DDBJ whole genome shotgun (WGS) entry which is preliminary data.</text>
</comment>
<dbReference type="EMBL" id="LZPO01034873">
    <property type="protein sequence ID" value="OBS76738.1"/>
    <property type="molecule type" value="Genomic_DNA"/>
</dbReference>
<name>A0A1A6HDT9_NEOLE</name>
<evidence type="ECO:0000313" key="2">
    <source>
        <dbReference type="Proteomes" id="UP000092124"/>
    </source>
</evidence>
<keyword evidence="2" id="KW-1185">Reference proteome</keyword>
<reference evidence="1 2" key="1">
    <citation type="submission" date="2016-06" db="EMBL/GenBank/DDBJ databases">
        <title>The Draft Genome Sequence and Annotation of the Desert Woodrat Neotoma lepida.</title>
        <authorList>
            <person name="Campbell M."/>
            <person name="Oakeson K.F."/>
            <person name="Yandell M."/>
            <person name="Halpert J.R."/>
            <person name="Dearing D."/>
        </authorList>
    </citation>
    <scope>NUCLEOTIDE SEQUENCE [LARGE SCALE GENOMIC DNA]</scope>
    <source>
        <strain evidence="1">417</strain>
        <tissue evidence="1">Liver</tissue>
    </source>
</reference>
<evidence type="ECO:0000313" key="1">
    <source>
        <dbReference type="EMBL" id="OBS76738.1"/>
    </source>
</evidence>
<organism evidence="1 2">
    <name type="scientific">Neotoma lepida</name>
    <name type="common">Desert woodrat</name>
    <dbReference type="NCBI Taxonomy" id="56216"/>
    <lineage>
        <taxon>Eukaryota</taxon>
        <taxon>Metazoa</taxon>
        <taxon>Chordata</taxon>
        <taxon>Craniata</taxon>
        <taxon>Vertebrata</taxon>
        <taxon>Euteleostomi</taxon>
        <taxon>Mammalia</taxon>
        <taxon>Eutheria</taxon>
        <taxon>Euarchontoglires</taxon>
        <taxon>Glires</taxon>
        <taxon>Rodentia</taxon>
        <taxon>Myomorpha</taxon>
        <taxon>Muroidea</taxon>
        <taxon>Cricetidae</taxon>
        <taxon>Neotominae</taxon>
        <taxon>Neotoma</taxon>
    </lineage>
</organism>
<dbReference type="AlphaFoldDB" id="A0A1A6HDT9"/>
<accession>A0A1A6HDT9</accession>
<protein>
    <submittedName>
        <fullName evidence="1">Uncharacterized protein</fullName>
    </submittedName>
</protein>